<keyword evidence="7" id="KW-0630">Potassium</keyword>
<evidence type="ECO:0000256" key="3">
    <source>
        <dbReference type="ARBA" id="ARBA00022448"/>
    </source>
</evidence>
<accession>A0A6N9R2D8</accession>
<dbReference type="Proteomes" id="UP000471026">
    <property type="component" value="Unassembled WGS sequence"/>
</dbReference>
<evidence type="ECO:0000313" key="15">
    <source>
        <dbReference type="Proteomes" id="UP000471026"/>
    </source>
</evidence>
<dbReference type="GO" id="GO:0005267">
    <property type="term" value="F:potassium channel activity"/>
    <property type="evidence" value="ECO:0007669"/>
    <property type="project" value="UniProtKB-KW"/>
</dbReference>
<evidence type="ECO:0000256" key="2">
    <source>
        <dbReference type="ARBA" id="ARBA00006920"/>
    </source>
</evidence>
<organism evidence="14 15">
    <name type="scientific">Kocuria marina subsp. indica</name>
    <dbReference type="NCBI Taxonomy" id="1049583"/>
    <lineage>
        <taxon>Bacteria</taxon>
        <taxon>Bacillati</taxon>
        <taxon>Actinomycetota</taxon>
        <taxon>Actinomycetes</taxon>
        <taxon>Micrococcales</taxon>
        <taxon>Micrococcaceae</taxon>
        <taxon>Kocuria</taxon>
    </lineage>
</organism>
<dbReference type="Pfam" id="PF06736">
    <property type="entry name" value="TMEM175"/>
    <property type="match status" value="1"/>
</dbReference>
<comment type="similarity">
    <text evidence="2">Belongs to the TMEM175 family.</text>
</comment>
<protein>
    <submittedName>
        <fullName evidence="14">DUF1211 domain-containing protein</fullName>
    </submittedName>
</protein>
<keyword evidence="4" id="KW-0633">Potassium transport</keyword>
<proteinExistence type="inferred from homology"/>
<dbReference type="GO" id="GO:0015252">
    <property type="term" value="F:proton channel activity"/>
    <property type="evidence" value="ECO:0007669"/>
    <property type="project" value="InterPro"/>
</dbReference>
<keyword evidence="5 13" id="KW-0812">Transmembrane</keyword>
<comment type="catalytic activity">
    <reaction evidence="12">
        <text>K(+)(in) = K(+)(out)</text>
        <dbReference type="Rhea" id="RHEA:29463"/>
        <dbReference type="ChEBI" id="CHEBI:29103"/>
    </reaction>
</comment>
<comment type="caution">
    <text evidence="14">The sequence shown here is derived from an EMBL/GenBank/DDBJ whole genome shotgun (WGS) entry which is preliminary data.</text>
</comment>
<name>A0A6N9R2D8_9MICC</name>
<evidence type="ECO:0000256" key="13">
    <source>
        <dbReference type="SAM" id="Phobius"/>
    </source>
</evidence>
<evidence type="ECO:0000256" key="5">
    <source>
        <dbReference type="ARBA" id="ARBA00022692"/>
    </source>
</evidence>
<gene>
    <name evidence="14" type="ORF">GKZ75_11295</name>
</gene>
<keyword evidence="9" id="KW-0406">Ion transport</keyword>
<evidence type="ECO:0000256" key="4">
    <source>
        <dbReference type="ARBA" id="ARBA00022538"/>
    </source>
</evidence>
<dbReference type="AlphaFoldDB" id="A0A6N9R2D8"/>
<keyword evidence="6" id="KW-0631">Potassium channel</keyword>
<evidence type="ECO:0000256" key="7">
    <source>
        <dbReference type="ARBA" id="ARBA00022958"/>
    </source>
</evidence>
<reference evidence="14 15" key="1">
    <citation type="submission" date="2019-11" db="EMBL/GenBank/DDBJ databases">
        <title>Draft genome sequence of Kocuria indica DP-K7, a methyl red degrading Actinobacterium.</title>
        <authorList>
            <person name="Kumaran S."/>
            <person name="Tischler D."/>
            <person name="Ngo A.C.R."/>
            <person name="Schultes F."/>
        </authorList>
    </citation>
    <scope>NUCLEOTIDE SEQUENCE [LARGE SCALE GENOMIC DNA]</scope>
    <source>
        <strain evidence="14 15">DP-K7</strain>
    </source>
</reference>
<dbReference type="InterPro" id="IPR010617">
    <property type="entry name" value="TMEM175-like"/>
</dbReference>
<dbReference type="GO" id="GO:0016020">
    <property type="term" value="C:membrane"/>
    <property type="evidence" value="ECO:0007669"/>
    <property type="project" value="UniProtKB-SubCell"/>
</dbReference>
<keyword evidence="11" id="KW-0407">Ion channel</keyword>
<evidence type="ECO:0000256" key="12">
    <source>
        <dbReference type="ARBA" id="ARBA00034430"/>
    </source>
</evidence>
<keyword evidence="8 13" id="KW-1133">Transmembrane helix</keyword>
<evidence type="ECO:0000256" key="6">
    <source>
        <dbReference type="ARBA" id="ARBA00022826"/>
    </source>
</evidence>
<keyword evidence="3" id="KW-0813">Transport</keyword>
<comment type="subcellular location">
    <subcellularLocation>
        <location evidence="1">Membrane</location>
        <topology evidence="1">Multi-pass membrane protein</topology>
    </subcellularLocation>
</comment>
<sequence>MRRDHARHAAATKPVANTTHTVRRRVAAVVSPTYVLSFVYIGIYWNDHHHLFQATENINDAVLWANLHLLL</sequence>
<dbReference type="EMBL" id="WMHZ01000017">
    <property type="protein sequence ID" value="NDO78791.1"/>
    <property type="molecule type" value="Genomic_DNA"/>
</dbReference>
<evidence type="ECO:0000256" key="9">
    <source>
        <dbReference type="ARBA" id="ARBA00023065"/>
    </source>
</evidence>
<evidence type="ECO:0000256" key="1">
    <source>
        <dbReference type="ARBA" id="ARBA00004141"/>
    </source>
</evidence>
<evidence type="ECO:0000256" key="8">
    <source>
        <dbReference type="ARBA" id="ARBA00022989"/>
    </source>
</evidence>
<evidence type="ECO:0000256" key="10">
    <source>
        <dbReference type="ARBA" id="ARBA00023136"/>
    </source>
</evidence>
<evidence type="ECO:0000313" key="14">
    <source>
        <dbReference type="EMBL" id="NDO78791.1"/>
    </source>
</evidence>
<keyword evidence="10 13" id="KW-0472">Membrane</keyword>
<evidence type="ECO:0000256" key="11">
    <source>
        <dbReference type="ARBA" id="ARBA00023303"/>
    </source>
</evidence>
<feature type="transmembrane region" description="Helical" evidence="13">
    <location>
        <begin position="26"/>
        <end position="45"/>
    </location>
</feature>